<dbReference type="Proteomes" id="UP000191518">
    <property type="component" value="Unassembled WGS sequence"/>
</dbReference>
<dbReference type="OrthoDB" id="4356078at2759"/>
<proteinExistence type="predicted"/>
<gene>
    <name evidence="1" type="ORF">PENVUL_c016G08811</name>
</gene>
<protein>
    <submittedName>
        <fullName evidence="1">Uncharacterized protein</fullName>
    </submittedName>
</protein>
<dbReference type="EMBL" id="MDYP01000016">
    <property type="protein sequence ID" value="OQE06857.1"/>
    <property type="molecule type" value="Genomic_DNA"/>
</dbReference>
<evidence type="ECO:0000313" key="2">
    <source>
        <dbReference type="Proteomes" id="UP000191518"/>
    </source>
</evidence>
<name>A0A1V6RYK2_9EURO</name>
<dbReference type="AlphaFoldDB" id="A0A1V6RYK2"/>
<keyword evidence="2" id="KW-1185">Reference proteome</keyword>
<evidence type="ECO:0000313" key="1">
    <source>
        <dbReference type="EMBL" id="OQE06857.1"/>
    </source>
</evidence>
<sequence>MDDFQIEDFEVRGELDITGSVPKLEGAVNWQDWEVSLKIALGANNRFYVHIISHGIERPLPPPYRENSTDAIRSLLQQEGITEINSTAIRERGIQVVEENKLLRKAYNDKCSKWVTCNSRAFLQMKKTLGVNASSSVAQMTGVREAYLKLRKTYFTIPHQQSYVRFTKFNDMRYEGGAASEFVRKFQGALRDLNQMAGDLSPILELCHFKKAIVDNPRCLPFMQNLKIDERDGHFIDKVYAEFKYTLDLNPA</sequence>
<accession>A0A1V6RYK2</accession>
<reference evidence="2" key="1">
    <citation type="journal article" date="2017" name="Nat. Microbiol.">
        <title>Global analysis of biosynthetic gene clusters reveals vast potential of secondary metabolite production in Penicillium species.</title>
        <authorList>
            <person name="Nielsen J.C."/>
            <person name="Grijseels S."/>
            <person name="Prigent S."/>
            <person name="Ji B."/>
            <person name="Dainat J."/>
            <person name="Nielsen K.F."/>
            <person name="Frisvad J.C."/>
            <person name="Workman M."/>
            <person name="Nielsen J."/>
        </authorList>
    </citation>
    <scope>NUCLEOTIDE SEQUENCE [LARGE SCALE GENOMIC DNA]</scope>
    <source>
        <strain evidence="2">IBT 29486</strain>
    </source>
</reference>
<organism evidence="1 2">
    <name type="scientific">Penicillium vulpinum</name>
    <dbReference type="NCBI Taxonomy" id="29845"/>
    <lineage>
        <taxon>Eukaryota</taxon>
        <taxon>Fungi</taxon>
        <taxon>Dikarya</taxon>
        <taxon>Ascomycota</taxon>
        <taxon>Pezizomycotina</taxon>
        <taxon>Eurotiomycetes</taxon>
        <taxon>Eurotiomycetidae</taxon>
        <taxon>Eurotiales</taxon>
        <taxon>Aspergillaceae</taxon>
        <taxon>Penicillium</taxon>
    </lineage>
</organism>
<comment type="caution">
    <text evidence="1">The sequence shown here is derived from an EMBL/GenBank/DDBJ whole genome shotgun (WGS) entry which is preliminary data.</text>
</comment>